<dbReference type="RefSeq" id="WP_188072725.1">
    <property type="nucleotide sequence ID" value="NZ_BSPS01000013.1"/>
</dbReference>
<dbReference type="Gene3D" id="1.10.1220.10">
    <property type="entry name" value="Met repressor-like"/>
    <property type="match status" value="1"/>
</dbReference>
<protein>
    <recommendedName>
        <fullName evidence="1">Arc-like DNA binding domain-containing protein</fullName>
    </recommendedName>
</protein>
<feature type="domain" description="Arc-like DNA binding" evidence="1">
    <location>
        <begin position="3"/>
        <end position="46"/>
    </location>
</feature>
<sequence>MPSRELPKVIFRVPPELKAWLTDRAKTNHRSANSELVAILERAMASDREVDA</sequence>
<dbReference type="Proteomes" id="UP000571950">
    <property type="component" value="Unassembled WGS sequence"/>
</dbReference>
<name>A0A7W6FQT0_9SPHN</name>
<reference evidence="2 3" key="1">
    <citation type="submission" date="2020-08" db="EMBL/GenBank/DDBJ databases">
        <title>Genomic Encyclopedia of Type Strains, Phase IV (KMG-IV): sequencing the most valuable type-strain genomes for metagenomic binning, comparative biology and taxonomic classification.</title>
        <authorList>
            <person name="Goeker M."/>
        </authorList>
    </citation>
    <scope>NUCLEOTIDE SEQUENCE [LARGE SCALE GENOMIC DNA]</scope>
    <source>
        <strain evidence="2 3">DSM 26189</strain>
    </source>
</reference>
<dbReference type="Pfam" id="PF03869">
    <property type="entry name" value="Arc"/>
    <property type="match status" value="1"/>
</dbReference>
<keyword evidence="3" id="KW-1185">Reference proteome</keyword>
<dbReference type="InterPro" id="IPR005569">
    <property type="entry name" value="Arc_DNA-bd_dom"/>
</dbReference>
<organism evidence="2 3">
    <name type="scientific">Sphingobium jiangsuense</name>
    <dbReference type="NCBI Taxonomy" id="870476"/>
    <lineage>
        <taxon>Bacteria</taxon>
        <taxon>Pseudomonadati</taxon>
        <taxon>Pseudomonadota</taxon>
        <taxon>Alphaproteobacteria</taxon>
        <taxon>Sphingomonadales</taxon>
        <taxon>Sphingomonadaceae</taxon>
        <taxon>Sphingobium</taxon>
    </lineage>
</organism>
<evidence type="ECO:0000259" key="1">
    <source>
        <dbReference type="Pfam" id="PF03869"/>
    </source>
</evidence>
<comment type="caution">
    <text evidence="2">The sequence shown here is derived from an EMBL/GenBank/DDBJ whole genome shotgun (WGS) entry which is preliminary data.</text>
</comment>
<dbReference type="AlphaFoldDB" id="A0A7W6FQT0"/>
<gene>
    <name evidence="2" type="ORF">GGR43_002946</name>
</gene>
<dbReference type="EMBL" id="JACIDT010000010">
    <property type="protein sequence ID" value="MBB3927223.1"/>
    <property type="molecule type" value="Genomic_DNA"/>
</dbReference>
<dbReference type="InterPro" id="IPR010985">
    <property type="entry name" value="Ribbon_hlx_hlx"/>
</dbReference>
<evidence type="ECO:0000313" key="2">
    <source>
        <dbReference type="EMBL" id="MBB3927223.1"/>
    </source>
</evidence>
<dbReference type="SUPFAM" id="SSF47598">
    <property type="entry name" value="Ribbon-helix-helix"/>
    <property type="match status" value="1"/>
</dbReference>
<dbReference type="InterPro" id="IPR013321">
    <property type="entry name" value="Arc_rbn_hlx_hlx"/>
</dbReference>
<dbReference type="GO" id="GO:0003677">
    <property type="term" value="F:DNA binding"/>
    <property type="evidence" value="ECO:0007669"/>
    <property type="project" value="InterPro"/>
</dbReference>
<accession>A0A7W6FQT0</accession>
<evidence type="ECO:0000313" key="3">
    <source>
        <dbReference type="Proteomes" id="UP000571950"/>
    </source>
</evidence>
<proteinExistence type="predicted"/>
<dbReference type="GO" id="GO:0006355">
    <property type="term" value="P:regulation of DNA-templated transcription"/>
    <property type="evidence" value="ECO:0007669"/>
    <property type="project" value="InterPro"/>
</dbReference>